<dbReference type="RefSeq" id="WP_130182788.1">
    <property type="nucleotide sequence ID" value="NZ_CP035945.1"/>
</dbReference>
<sequence>MMEWYQVISYLLTNELRLLLGLYLVAKLLVFLPERKALLLSACGGAIVTILQVVSVPTIGIMAVEILVISIVAWYYRREQLRRCLFLIFFYEVGIGLWDFLLSAGFGILFHSELFINANAPEHLIAIWLVRLLMLVVARLLVAQHKKSIGNMRLVSTIVILGMLGAITISEQTILPLSEDQIGSWIILSMVLMFAIMFYRVNRQREMELEIVRLKQEQAEMLERDYQTLSRTYSDNAKLYHDLHNHIEAIYQCLAQGDIPEAIRYCEDLRAPVREISQTIWTGNKATDYLISSKLALAEQEHIKTKVNIEYPRKTNIRSVDLTTILGNLLDNALEAAKTAPDKLRFLTLTVRRINSMLIIKVENGYGEIPTQENGKLMTSKTDKAFHGLGLKSIQTTAELYDGTINTEYEGGVFKAVVTLSFQSIKTE</sequence>
<keyword evidence="2" id="KW-1133">Transmembrane helix</keyword>
<dbReference type="InterPro" id="IPR032834">
    <property type="entry name" value="NatK-like_C"/>
</dbReference>
<evidence type="ECO:0000313" key="5">
    <source>
        <dbReference type="Proteomes" id="UP000289794"/>
    </source>
</evidence>
<feature type="coiled-coil region" evidence="1">
    <location>
        <begin position="204"/>
        <end position="232"/>
    </location>
</feature>
<dbReference type="AlphaFoldDB" id="A0A4P6M5N6"/>
<feature type="domain" description="Sensor histidine kinase NatK-like C-terminal" evidence="3">
    <location>
        <begin position="319"/>
        <end position="419"/>
    </location>
</feature>
<accession>A0A4P6M5N6</accession>
<dbReference type="Proteomes" id="UP000289794">
    <property type="component" value="Chromosome"/>
</dbReference>
<feature type="transmembrane region" description="Helical" evidence="2">
    <location>
        <begin position="6"/>
        <end position="25"/>
    </location>
</feature>
<dbReference type="SUPFAM" id="SSF55874">
    <property type="entry name" value="ATPase domain of HSP90 chaperone/DNA topoisomerase II/histidine kinase"/>
    <property type="match status" value="1"/>
</dbReference>
<evidence type="ECO:0000313" key="4">
    <source>
        <dbReference type="EMBL" id="QBE99862.1"/>
    </source>
</evidence>
<dbReference type="Pfam" id="PF14501">
    <property type="entry name" value="HATPase_c_5"/>
    <property type="match status" value="1"/>
</dbReference>
<dbReference type="InterPro" id="IPR036890">
    <property type="entry name" value="HATPase_C_sf"/>
</dbReference>
<evidence type="ECO:0000256" key="2">
    <source>
        <dbReference type="SAM" id="Phobius"/>
    </source>
</evidence>
<dbReference type="Gene3D" id="3.30.565.10">
    <property type="entry name" value="Histidine kinase-like ATPase, C-terminal domain"/>
    <property type="match status" value="1"/>
</dbReference>
<dbReference type="PANTHER" id="PTHR40448:SF1">
    <property type="entry name" value="TWO-COMPONENT SENSOR HISTIDINE KINASE"/>
    <property type="match status" value="1"/>
</dbReference>
<feature type="transmembrane region" description="Helical" evidence="2">
    <location>
        <begin position="88"/>
        <end position="111"/>
    </location>
</feature>
<feature type="transmembrane region" description="Helical" evidence="2">
    <location>
        <begin position="182"/>
        <end position="201"/>
    </location>
</feature>
<proteinExistence type="predicted"/>
<gene>
    <name evidence="4" type="ORF">PMF13cell1_05456</name>
</gene>
<dbReference type="GO" id="GO:0042802">
    <property type="term" value="F:identical protein binding"/>
    <property type="evidence" value="ECO:0007669"/>
    <property type="project" value="TreeGrafter"/>
</dbReference>
<dbReference type="CDD" id="cd16935">
    <property type="entry name" value="HATPase_AgrC-ComD-like"/>
    <property type="match status" value="1"/>
</dbReference>
<organism evidence="4 5">
    <name type="scientific">Blautia producta</name>
    <dbReference type="NCBI Taxonomy" id="33035"/>
    <lineage>
        <taxon>Bacteria</taxon>
        <taxon>Bacillati</taxon>
        <taxon>Bacillota</taxon>
        <taxon>Clostridia</taxon>
        <taxon>Lachnospirales</taxon>
        <taxon>Lachnospiraceae</taxon>
        <taxon>Blautia</taxon>
    </lineage>
</organism>
<name>A0A4P6M5N6_9FIRM</name>
<feature type="transmembrane region" description="Helical" evidence="2">
    <location>
        <begin position="59"/>
        <end position="76"/>
    </location>
</feature>
<reference evidence="4 5" key="1">
    <citation type="submission" date="2019-01" db="EMBL/GenBank/DDBJ databases">
        <title>PMF-metabolizing Aryl O-demethylase.</title>
        <authorList>
            <person name="Kim M."/>
        </authorList>
    </citation>
    <scope>NUCLEOTIDE SEQUENCE [LARGE SCALE GENOMIC DNA]</scope>
    <source>
        <strain evidence="4 5">PMF1</strain>
    </source>
</reference>
<evidence type="ECO:0000259" key="3">
    <source>
        <dbReference type="Pfam" id="PF14501"/>
    </source>
</evidence>
<keyword evidence="1" id="KW-0175">Coiled coil</keyword>
<feature type="transmembrane region" description="Helical" evidence="2">
    <location>
        <begin position="37"/>
        <end position="53"/>
    </location>
</feature>
<keyword evidence="2" id="KW-0812">Transmembrane</keyword>
<evidence type="ECO:0000256" key="1">
    <source>
        <dbReference type="SAM" id="Coils"/>
    </source>
</evidence>
<dbReference type="EMBL" id="CP035945">
    <property type="protein sequence ID" value="QBE99862.1"/>
    <property type="molecule type" value="Genomic_DNA"/>
</dbReference>
<dbReference type="KEGG" id="bpro:PMF13cell1_05456"/>
<feature type="transmembrane region" description="Helical" evidence="2">
    <location>
        <begin position="123"/>
        <end position="142"/>
    </location>
</feature>
<protein>
    <recommendedName>
        <fullName evidence="3">Sensor histidine kinase NatK-like C-terminal domain-containing protein</fullName>
    </recommendedName>
</protein>
<keyword evidence="2" id="KW-0472">Membrane</keyword>
<dbReference type="PANTHER" id="PTHR40448">
    <property type="entry name" value="TWO-COMPONENT SENSOR HISTIDINE KINASE"/>
    <property type="match status" value="1"/>
</dbReference>
<feature type="transmembrane region" description="Helical" evidence="2">
    <location>
        <begin position="154"/>
        <end position="170"/>
    </location>
</feature>